<dbReference type="Pfam" id="PF00472">
    <property type="entry name" value="RF-1"/>
    <property type="match status" value="1"/>
</dbReference>
<sequence>MLEITPTIRIPESELDERFVRSPGPGGQNVNKLATAVQLSLDLQHSPSLPEPVRMRLLSSGDRRIDGDGVIHIQAHRFRTRERNRADARARLAAVIRRASQTPKPRKPTRPSRAARRRRLDEKKQRGRIKALRRSVGSSD</sequence>
<dbReference type="Gene3D" id="3.30.160.20">
    <property type="match status" value="1"/>
</dbReference>
<organism evidence="3 4">
    <name type="scientific">Halochromatium glycolicum</name>
    <dbReference type="NCBI Taxonomy" id="85075"/>
    <lineage>
        <taxon>Bacteria</taxon>
        <taxon>Pseudomonadati</taxon>
        <taxon>Pseudomonadota</taxon>
        <taxon>Gammaproteobacteria</taxon>
        <taxon>Chromatiales</taxon>
        <taxon>Chromatiaceae</taxon>
        <taxon>Halochromatium</taxon>
    </lineage>
</organism>
<evidence type="ECO:0000259" key="2">
    <source>
        <dbReference type="PROSITE" id="PS00745"/>
    </source>
</evidence>
<dbReference type="GO" id="GO:0072344">
    <property type="term" value="P:rescue of stalled ribosome"/>
    <property type="evidence" value="ECO:0007669"/>
    <property type="project" value="TreeGrafter"/>
</dbReference>
<dbReference type="GO" id="GO:0003747">
    <property type="term" value="F:translation release factor activity"/>
    <property type="evidence" value="ECO:0007669"/>
    <property type="project" value="InterPro"/>
</dbReference>
<gene>
    <name evidence="3" type="ORF">CKO40_09705</name>
</gene>
<evidence type="ECO:0000313" key="4">
    <source>
        <dbReference type="Proteomes" id="UP001296776"/>
    </source>
</evidence>
<dbReference type="Proteomes" id="UP001296776">
    <property type="component" value="Unassembled WGS sequence"/>
</dbReference>
<feature type="region of interest" description="Disordered" evidence="1">
    <location>
        <begin position="96"/>
        <end position="140"/>
    </location>
</feature>
<dbReference type="FunFam" id="3.30.160.20:FF:000046">
    <property type="entry name" value="Peptidyl-tRNA hydrolase ICT1"/>
    <property type="match status" value="1"/>
</dbReference>
<name>A0AAJ0U3W1_9GAMM</name>
<keyword evidence="4" id="KW-1185">Reference proteome</keyword>
<proteinExistence type="predicted"/>
<dbReference type="EMBL" id="NRSJ01000014">
    <property type="protein sequence ID" value="MBK1704805.1"/>
    <property type="molecule type" value="Genomic_DNA"/>
</dbReference>
<comment type="caution">
    <text evidence="3">The sequence shown here is derived from an EMBL/GenBank/DDBJ whole genome shotgun (WGS) entry which is preliminary data.</text>
</comment>
<dbReference type="InterPro" id="IPR000352">
    <property type="entry name" value="Pep_chain_release_fac_I"/>
</dbReference>
<dbReference type="PROSITE" id="PS00745">
    <property type="entry name" value="RF_PROK_I"/>
    <property type="match status" value="1"/>
</dbReference>
<dbReference type="RefSeq" id="WP_200346012.1">
    <property type="nucleotide sequence ID" value="NZ_NRSJ01000014.1"/>
</dbReference>
<accession>A0AAJ0U3W1</accession>
<dbReference type="SUPFAM" id="SSF110916">
    <property type="entry name" value="Peptidyl-tRNA hydrolase domain-like"/>
    <property type="match status" value="1"/>
</dbReference>
<evidence type="ECO:0000256" key="1">
    <source>
        <dbReference type="SAM" id="MobiDB-lite"/>
    </source>
</evidence>
<evidence type="ECO:0000313" key="3">
    <source>
        <dbReference type="EMBL" id="MBK1704805.1"/>
    </source>
</evidence>
<feature type="compositionally biased region" description="Basic residues" evidence="1">
    <location>
        <begin position="104"/>
        <end position="118"/>
    </location>
</feature>
<dbReference type="PANTHER" id="PTHR47814:SF1">
    <property type="entry name" value="PEPTIDYL-TRNA HYDROLASE ARFB"/>
    <property type="match status" value="1"/>
</dbReference>
<dbReference type="GO" id="GO:0043022">
    <property type="term" value="F:ribosome binding"/>
    <property type="evidence" value="ECO:0007669"/>
    <property type="project" value="TreeGrafter"/>
</dbReference>
<dbReference type="AlphaFoldDB" id="A0AAJ0U3W1"/>
<keyword evidence="3" id="KW-0378">Hydrolase</keyword>
<protein>
    <submittedName>
        <fullName evidence="3">Aminoacyl-tRNA hydrolase</fullName>
    </submittedName>
</protein>
<dbReference type="NCBIfam" id="NF006718">
    <property type="entry name" value="PRK09256.1"/>
    <property type="match status" value="1"/>
</dbReference>
<reference evidence="3" key="2">
    <citation type="journal article" date="2020" name="Microorganisms">
        <title>Osmotic Adaptation and Compatible Solute Biosynthesis of Phototrophic Bacteria as Revealed from Genome Analyses.</title>
        <authorList>
            <person name="Imhoff J.F."/>
            <person name="Rahn T."/>
            <person name="Kunzel S."/>
            <person name="Keller A."/>
            <person name="Neulinger S.C."/>
        </authorList>
    </citation>
    <scope>NUCLEOTIDE SEQUENCE</scope>
    <source>
        <strain evidence="3">DSM 11080</strain>
    </source>
</reference>
<reference evidence="3" key="1">
    <citation type="submission" date="2017-08" db="EMBL/GenBank/DDBJ databases">
        <authorList>
            <person name="Imhoff J.F."/>
            <person name="Rahn T."/>
            <person name="Kuenzel S."/>
            <person name="Neulinger S.C."/>
        </authorList>
    </citation>
    <scope>NUCLEOTIDE SEQUENCE</scope>
    <source>
        <strain evidence="3">DSM 11080</strain>
    </source>
</reference>
<feature type="domain" description="Prokaryotic-type class I peptide chain release factors" evidence="2">
    <location>
        <begin position="21"/>
        <end position="37"/>
    </location>
</feature>
<dbReference type="GO" id="GO:0004045">
    <property type="term" value="F:peptidyl-tRNA hydrolase activity"/>
    <property type="evidence" value="ECO:0007669"/>
    <property type="project" value="TreeGrafter"/>
</dbReference>
<dbReference type="PANTHER" id="PTHR47814">
    <property type="entry name" value="PEPTIDYL-TRNA HYDROLASE ARFB"/>
    <property type="match status" value="1"/>
</dbReference>